<organism evidence="2 3">
    <name type="scientific">Trifolium medium</name>
    <dbReference type="NCBI Taxonomy" id="97028"/>
    <lineage>
        <taxon>Eukaryota</taxon>
        <taxon>Viridiplantae</taxon>
        <taxon>Streptophyta</taxon>
        <taxon>Embryophyta</taxon>
        <taxon>Tracheophyta</taxon>
        <taxon>Spermatophyta</taxon>
        <taxon>Magnoliopsida</taxon>
        <taxon>eudicotyledons</taxon>
        <taxon>Gunneridae</taxon>
        <taxon>Pentapetalae</taxon>
        <taxon>rosids</taxon>
        <taxon>fabids</taxon>
        <taxon>Fabales</taxon>
        <taxon>Fabaceae</taxon>
        <taxon>Papilionoideae</taxon>
        <taxon>50 kb inversion clade</taxon>
        <taxon>NPAAA clade</taxon>
        <taxon>Hologalegina</taxon>
        <taxon>IRL clade</taxon>
        <taxon>Trifolieae</taxon>
        <taxon>Trifolium</taxon>
    </lineage>
</organism>
<dbReference type="Proteomes" id="UP000265520">
    <property type="component" value="Unassembled WGS sequence"/>
</dbReference>
<proteinExistence type="predicted"/>
<evidence type="ECO:0000313" key="2">
    <source>
        <dbReference type="EMBL" id="MCI32625.1"/>
    </source>
</evidence>
<protein>
    <submittedName>
        <fullName evidence="2">Uncharacterized protein</fullName>
    </submittedName>
</protein>
<dbReference type="EMBL" id="LXQA010197339">
    <property type="protein sequence ID" value="MCI32625.1"/>
    <property type="molecule type" value="Genomic_DNA"/>
</dbReference>
<evidence type="ECO:0000313" key="3">
    <source>
        <dbReference type="Proteomes" id="UP000265520"/>
    </source>
</evidence>
<comment type="caution">
    <text evidence="2">The sequence shown here is derived from an EMBL/GenBank/DDBJ whole genome shotgun (WGS) entry which is preliminary data.</text>
</comment>
<keyword evidence="3" id="KW-1185">Reference proteome</keyword>
<name>A0A392RAP2_9FABA</name>
<feature type="region of interest" description="Disordered" evidence="1">
    <location>
        <begin position="98"/>
        <end position="119"/>
    </location>
</feature>
<accession>A0A392RAP2</accession>
<reference evidence="2 3" key="1">
    <citation type="journal article" date="2018" name="Front. Plant Sci.">
        <title>Red Clover (Trifolium pratense) and Zigzag Clover (T. medium) - A Picture of Genomic Similarities and Differences.</title>
        <authorList>
            <person name="Dluhosova J."/>
            <person name="Istvanek J."/>
            <person name="Nedelnik J."/>
            <person name="Repkova J."/>
        </authorList>
    </citation>
    <scope>NUCLEOTIDE SEQUENCE [LARGE SCALE GENOMIC DNA]</scope>
    <source>
        <strain evidence="3">cv. 10/8</strain>
        <tissue evidence="2">Leaf</tissue>
    </source>
</reference>
<dbReference type="AlphaFoldDB" id="A0A392RAP2"/>
<sequence>MMHLRYTLTILYEASPTGLCLQAGHPDHQYFAIYGQQTTLPMIKRSSTNLAWRSNIIIPYFIISIVSYTPKQRSHSTYSSVILMPTQGKHSIGCTTLLTSGGTQDREQSGRLPARSSIS</sequence>
<evidence type="ECO:0000256" key="1">
    <source>
        <dbReference type="SAM" id="MobiDB-lite"/>
    </source>
</evidence>